<dbReference type="InterPro" id="IPR019302">
    <property type="entry name" value="CAP12/PCTIR_TIR_dom"/>
</dbReference>
<dbReference type="InterPro" id="IPR014710">
    <property type="entry name" value="RmlC-like_jellyroll"/>
</dbReference>
<evidence type="ECO:0000313" key="2">
    <source>
        <dbReference type="EMBL" id="TYL91488.1"/>
    </source>
</evidence>
<reference evidence="2 3" key="1">
    <citation type="submission" date="2019-08" db="EMBL/GenBank/DDBJ databases">
        <title>Bradyrhizobium hipponensis sp. nov., a rhizobium isolated from a Lupinus angustifolius root nodule in Tunisia.</title>
        <authorList>
            <person name="Off K."/>
            <person name="Rejili M."/>
            <person name="Mars M."/>
            <person name="Brachmann A."/>
            <person name="Marin M."/>
        </authorList>
    </citation>
    <scope>NUCLEOTIDE SEQUENCE [LARGE SCALE GENOMIC DNA]</scope>
    <source>
        <strain evidence="2 3">CTAW71</strain>
    </source>
</reference>
<dbReference type="GO" id="GO:0050135">
    <property type="term" value="F:NADP+ nucleosidase activity"/>
    <property type="evidence" value="ECO:0007669"/>
    <property type="project" value="InterPro"/>
</dbReference>
<dbReference type="SUPFAM" id="SSF51206">
    <property type="entry name" value="cAMP-binding domain-like"/>
    <property type="match status" value="1"/>
</dbReference>
<dbReference type="PROSITE" id="PS50042">
    <property type="entry name" value="CNMP_BINDING_3"/>
    <property type="match status" value="1"/>
</dbReference>
<proteinExistence type="predicted"/>
<protein>
    <submittedName>
        <fullName evidence="2">Cyclic nucleotide-binding domain-containing protein</fullName>
    </submittedName>
</protein>
<evidence type="ECO:0000313" key="3">
    <source>
        <dbReference type="Proteomes" id="UP000324758"/>
    </source>
</evidence>
<gene>
    <name evidence="2" type="ORF">FXB40_28390</name>
</gene>
<dbReference type="RefSeq" id="WP_148775429.1">
    <property type="nucleotide sequence ID" value="NZ_VSSS01000044.1"/>
</dbReference>
<dbReference type="Pfam" id="PF10137">
    <property type="entry name" value="CAP12-PCTIR_TIR"/>
    <property type="match status" value="1"/>
</dbReference>
<dbReference type="CDD" id="cd00038">
    <property type="entry name" value="CAP_ED"/>
    <property type="match status" value="1"/>
</dbReference>
<dbReference type="Proteomes" id="UP000324758">
    <property type="component" value="Unassembled WGS sequence"/>
</dbReference>
<dbReference type="InterPro" id="IPR000595">
    <property type="entry name" value="cNMP-bd_dom"/>
</dbReference>
<organism evidence="2 3">
    <name type="scientific">Bradyrhizobium rifense</name>
    <dbReference type="NCBI Taxonomy" id="515499"/>
    <lineage>
        <taxon>Bacteria</taxon>
        <taxon>Pseudomonadati</taxon>
        <taxon>Pseudomonadota</taxon>
        <taxon>Alphaproteobacteria</taxon>
        <taxon>Hyphomicrobiales</taxon>
        <taxon>Nitrobacteraceae</taxon>
        <taxon>Bradyrhizobium</taxon>
    </lineage>
</organism>
<comment type="caution">
    <text evidence="2">The sequence shown here is derived from an EMBL/GenBank/DDBJ whole genome shotgun (WGS) entry which is preliminary data.</text>
</comment>
<accession>A0A5D3K7V9</accession>
<dbReference type="Pfam" id="PF00027">
    <property type="entry name" value="cNMP_binding"/>
    <property type="match status" value="1"/>
</dbReference>
<dbReference type="OrthoDB" id="5497289at2"/>
<dbReference type="EMBL" id="VSSS01000044">
    <property type="protein sequence ID" value="TYL91488.1"/>
    <property type="molecule type" value="Genomic_DNA"/>
</dbReference>
<dbReference type="AlphaFoldDB" id="A0A5D3K7V9"/>
<dbReference type="SMART" id="SM00100">
    <property type="entry name" value="cNMP"/>
    <property type="match status" value="1"/>
</dbReference>
<dbReference type="InterPro" id="IPR018490">
    <property type="entry name" value="cNMP-bd_dom_sf"/>
</dbReference>
<evidence type="ECO:0000259" key="1">
    <source>
        <dbReference type="PROSITE" id="PS50042"/>
    </source>
</evidence>
<sequence>MAAKAVAGKKIPRLARAVQVRFRLPAPLISALLIEQKKHHAMIERFQGDNRQALVDALMRQDFVRGNAAIVEDLIAAGELIEYSSTPLIIQNEAKNDVYLIVAGTVSIIANGVEVRTLSTGGHCGEMSAIDSANPRSATVHPTGVVVALKVPGAKFVDILDKYPQTWRLIARELSNRLFDRNRLIKQPNERPKLFLISSVEALDVANEIAVGLQHDALPTVWTQGVFWVSGYALEALEKAVAQSDFAVAVAQFEDVVQSRGSSHPAIRDNVLFELGMFMGQLGRHRTFLVHPKLKDLTLPSDLHGITPASYLPGKPEDLPSRIGPVCTEIRRVIRAIGLRTQVG</sequence>
<keyword evidence="3" id="KW-1185">Reference proteome</keyword>
<name>A0A5D3K7V9_9BRAD</name>
<dbReference type="Gene3D" id="2.60.120.10">
    <property type="entry name" value="Jelly Rolls"/>
    <property type="match status" value="1"/>
</dbReference>
<feature type="domain" description="Cyclic nucleotide-binding" evidence="1">
    <location>
        <begin position="42"/>
        <end position="177"/>
    </location>
</feature>